<dbReference type="PANTHER" id="PTHR22888:SF9">
    <property type="entry name" value="CYTOCHROME C OXIDASE SUBUNIT 2"/>
    <property type="match status" value="1"/>
</dbReference>
<dbReference type="PROSITE" id="PS50857">
    <property type="entry name" value="COX2_CUA"/>
    <property type="match status" value="1"/>
</dbReference>
<dbReference type="Gene3D" id="2.60.40.420">
    <property type="entry name" value="Cupredoxins - blue copper proteins"/>
    <property type="match status" value="1"/>
</dbReference>
<feature type="transmembrane region" description="Helical" evidence="14">
    <location>
        <begin position="65"/>
        <end position="88"/>
    </location>
</feature>
<keyword evidence="9" id="KW-0186">Copper</keyword>
<accession>A0A918SCD9</accession>
<dbReference type="PANTHER" id="PTHR22888">
    <property type="entry name" value="CYTOCHROME C OXIDASE, SUBUNIT II"/>
    <property type="match status" value="1"/>
</dbReference>
<reference evidence="16" key="2">
    <citation type="submission" date="2020-09" db="EMBL/GenBank/DDBJ databases">
        <authorList>
            <person name="Sun Q."/>
            <person name="Kim S."/>
        </authorList>
    </citation>
    <scope>NUCLEOTIDE SEQUENCE</scope>
    <source>
        <strain evidence="16">KCTC 32437</strain>
    </source>
</reference>
<keyword evidence="17" id="KW-1185">Reference proteome</keyword>
<comment type="caution">
    <text evidence="16">The sequence shown here is derived from an EMBL/GenBank/DDBJ whole genome shotgun (WGS) entry which is preliminary data.</text>
</comment>
<organism evidence="16 17">
    <name type="scientific">Devosia pacifica</name>
    <dbReference type="NCBI Taxonomy" id="1335967"/>
    <lineage>
        <taxon>Bacteria</taxon>
        <taxon>Pseudomonadati</taxon>
        <taxon>Pseudomonadota</taxon>
        <taxon>Alphaproteobacteria</taxon>
        <taxon>Hyphomicrobiales</taxon>
        <taxon>Devosiaceae</taxon>
        <taxon>Devosia</taxon>
    </lineage>
</organism>
<comment type="subcellular location">
    <subcellularLocation>
        <location evidence="1">Membrane</location>
        <topology evidence="1">Multi-pass membrane protein</topology>
    </subcellularLocation>
</comment>
<evidence type="ECO:0000259" key="15">
    <source>
        <dbReference type="PROSITE" id="PS50857"/>
    </source>
</evidence>
<dbReference type="Pfam" id="PF00116">
    <property type="entry name" value="COX2"/>
    <property type="match status" value="1"/>
</dbReference>
<dbReference type="Proteomes" id="UP000646579">
    <property type="component" value="Unassembled WGS sequence"/>
</dbReference>
<evidence type="ECO:0000256" key="4">
    <source>
        <dbReference type="ARBA" id="ARBA00022660"/>
    </source>
</evidence>
<evidence type="ECO:0000256" key="5">
    <source>
        <dbReference type="ARBA" id="ARBA00022692"/>
    </source>
</evidence>
<evidence type="ECO:0000256" key="1">
    <source>
        <dbReference type="ARBA" id="ARBA00004141"/>
    </source>
</evidence>
<dbReference type="InterPro" id="IPR008972">
    <property type="entry name" value="Cupredoxin"/>
</dbReference>
<name>A0A918SCD9_9HYPH</name>
<evidence type="ECO:0000256" key="10">
    <source>
        <dbReference type="ARBA" id="ARBA00023136"/>
    </source>
</evidence>
<dbReference type="EMBL" id="BMZE01000004">
    <property type="protein sequence ID" value="GHA34652.1"/>
    <property type="molecule type" value="Genomic_DNA"/>
</dbReference>
<keyword evidence="8 14" id="KW-1133">Transmembrane helix</keyword>
<evidence type="ECO:0000256" key="13">
    <source>
        <dbReference type="ARBA" id="ARBA00047816"/>
    </source>
</evidence>
<dbReference type="AlphaFoldDB" id="A0A918SCD9"/>
<protein>
    <recommendedName>
        <fullName evidence="12">Cytochrome aa3 subunit 2</fullName>
    </recommendedName>
</protein>
<dbReference type="GO" id="GO:0005507">
    <property type="term" value="F:copper ion binding"/>
    <property type="evidence" value="ECO:0007669"/>
    <property type="project" value="InterPro"/>
</dbReference>
<keyword evidence="7" id="KW-0249">Electron transport</keyword>
<gene>
    <name evidence="16" type="primary">qoxB</name>
    <name evidence="16" type="ORF">GCM10007989_33140</name>
</gene>
<evidence type="ECO:0000256" key="12">
    <source>
        <dbReference type="ARBA" id="ARBA00031399"/>
    </source>
</evidence>
<evidence type="ECO:0000313" key="16">
    <source>
        <dbReference type="EMBL" id="GHA34652.1"/>
    </source>
</evidence>
<evidence type="ECO:0000256" key="8">
    <source>
        <dbReference type="ARBA" id="ARBA00022989"/>
    </source>
</evidence>
<evidence type="ECO:0000256" key="7">
    <source>
        <dbReference type="ARBA" id="ARBA00022982"/>
    </source>
</evidence>
<dbReference type="InterPro" id="IPR001505">
    <property type="entry name" value="Copper_CuA"/>
</dbReference>
<comment type="function">
    <text evidence="11">Subunits I and II form the functional core of the enzyme complex. Electrons originating in cytochrome c are transferred via heme a and Cu(A) to the binuclear center formed by heme a3 and Cu(B).</text>
</comment>
<dbReference type="NCBIfam" id="TIGR02866">
    <property type="entry name" value="CoxB"/>
    <property type="match status" value="1"/>
</dbReference>
<keyword evidence="10 14" id="KW-0472">Membrane</keyword>
<keyword evidence="5 14" id="KW-0812">Transmembrane</keyword>
<reference evidence="16" key="1">
    <citation type="journal article" date="2014" name="Int. J. Syst. Evol. Microbiol.">
        <title>Complete genome sequence of Corynebacterium casei LMG S-19264T (=DSM 44701T), isolated from a smear-ripened cheese.</title>
        <authorList>
            <consortium name="US DOE Joint Genome Institute (JGI-PGF)"/>
            <person name="Walter F."/>
            <person name="Albersmeier A."/>
            <person name="Kalinowski J."/>
            <person name="Ruckert C."/>
        </authorList>
    </citation>
    <scope>NUCLEOTIDE SEQUENCE</scope>
    <source>
        <strain evidence="16">KCTC 32437</strain>
    </source>
</reference>
<dbReference type="SUPFAM" id="SSF49503">
    <property type="entry name" value="Cupredoxins"/>
    <property type="match status" value="1"/>
</dbReference>
<comment type="catalytic activity">
    <reaction evidence="13">
        <text>4 Fe(II)-[cytochrome c] + O2 + 8 H(+)(in) = 4 Fe(III)-[cytochrome c] + 2 H2O + 4 H(+)(out)</text>
        <dbReference type="Rhea" id="RHEA:11436"/>
        <dbReference type="Rhea" id="RHEA-COMP:10350"/>
        <dbReference type="Rhea" id="RHEA-COMP:14399"/>
        <dbReference type="ChEBI" id="CHEBI:15377"/>
        <dbReference type="ChEBI" id="CHEBI:15378"/>
        <dbReference type="ChEBI" id="CHEBI:15379"/>
        <dbReference type="ChEBI" id="CHEBI:29033"/>
        <dbReference type="ChEBI" id="CHEBI:29034"/>
        <dbReference type="EC" id="7.1.1.9"/>
    </reaction>
</comment>
<keyword evidence="4" id="KW-0679">Respiratory chain</keyword>
<evidence type="ECO:0000256" key="14">
    <source>
        <dbReference type="SAM" id="Phobius"/>
    </source>
</evidence>
<dbReference type="GO" id="GO:0016491">
    <property type="term" value="F:oxidoreductase activity"/>
    <property type="evidence" value="ECO:0007669"/>
    <property type="project" value="InterPro"/>
</dbReference>
<dbReference type="InterPro" id="IPR014222">
    <property type="entry name" value="Cyt_c_oxidase_su2"/>
</dbReference>
<comment type="similarity">
    <text evidence="2">Belongs to the cytochrome c oxidase subunit 2 family.</text>
</comment>
<dbReference type="InterPro" id="IPR002429">
    <property type="entry name" value="CcO_II-like_C"/>
</dbReference>
<dbReference type="PROSITE" id="PS00078">
    <property type="entry name" value="COX2"/>
    <property type="match status" value="1"/>
</dbReference>
<keyword evidence="6" id="KW-0479">Metal-binding</keyword>
<dbReference type="RefSeq" id="WP_189426860.1">
    <property type="nucleotide sequence ID" value="NZ_BMZE01000004.1"/>
</dbReference>
<feature type="domain" description="Cytochrome oxidase subunit II copper A binding" evidence="15">
    <location>
        <begin position="100"/>
        <end position="214"/>
    </location>
</feature>
<sequence>MLGAVTGCAAPLSTLDPAGPRASILANLWWIMFVGAMALFALLMVLLYASHRWQTAMQKLSPGQWIVAGGLLLPLPVLVALTVSALLIGEQFLARPADGSEPTRVIAAAERWQWTFSYPDVPGAATTDNLLHIPAGVPVLVEVVGRDVIHSFWIPRLGGKMDAIPGHTNTTLIEADEPGRYYGVCAEYCGVGHETMRFIVEAHPVDEFAAALGGEEQ</sequence>
<proteinExistence type="inferred from homology"/>
<dbReference type="InterPro" id="IPR045187">
    <property type="entry name" value="CcO_II"/>
</dbReference>
<dbReference type="GO" id="GO:0042773">
    <property type="term" value="P:ATP synthesis coupled electron transport"/>
    <property type="evidence" value="ECO:0007669"/>
    <property type="project" value="TreeGrafter"/>
</dbReference>
<dbReference type="GO" id="GO:0016020">
    <property type="term" value="C:membrane"/>
    <property type="evidence" value="ECO:0007669"/>
    <property type="project" value="UniProtKB-SubCell"/>
</dbReference>
<evidence type="ECO:0000313" key="17">
    <source>
        <dbReference type="Proteomes" id="UP000646579"/>
    </source>
</evidence>
<feature type="transmembrane region" description="Helical" evidence="14">
    <location>
        <begin position="27"/>
        <end position="49"/>
    </location>
</feature>
<evidence type="ECO:0000256" key="6">
    <source>
        <dbReference type="ARBA" id="ARBA00022723"/>
    </source>
</evidence>
<evidence type="ECO:0000256" key="2">
    <source>
        <dbReference type="ARBA" id="ARBA00007866"/>
    </source>
</evidence>
<dbReference type="GO" id="GO:0004129">
    <property type="term" value="F:cytochrome-c oxidase activity"/>
    <property type="evidence" value="ECO:0007669"/>
    <property type="project" value="UniProtKB-EC"/>
</dbReference>
<keyword evidence="3" id="KW-0813">Transport</keyword>
<evidence type="ECO:0000256" key="3">
    <source>
        <dbReference type="ARBA" id="ARBA00022448"/>
    </source>
</evidence>
<evidence type="ECO:0000256" key="11">
    <source>
        <dbReference type="ARBA" id="ARBA00024688"/>
    </source>
</evidence>
<evidence type="ECO:0000256" key="9">
    <source>
        <dbReference type="ARBA" id="ARBA00023008"/>
    </source>
</evidence>